<dbReference type="EMBL" id="ML213658">
    <property type="protein sequence ID" value="TFK32966.1"/>
    <property type="molecule type" value="Genomic_DNA"/>
</dbReference>
<dbReference type="OrthoDB" id="3237371at2759"/>
<organism evidence="2 3">
    <name type="scientific">Crucibulum laeve</name>
    <dbReference type="NCBI Taxonomy" id="68775"/>
    <lineage>
        <taxon>Eukaryota</taxon>
        <taxon>Fungi</taxon>
        <taxon>Dikarya</taxon>
        <taxon>Basidiomycota</taxon>
        <taxon>Agaricomycotina</taxon>
        <taxon>Agaricomycetes</taxon>
        <taxon>Agaricomycetidae</taxon>
        <taxon>Agaricales</taxon>
        <taxon>Agaricineae</taxon>
        <taxon>Nidulariaceae</taxon>
        <taxon>Crucibulum</taxon>
    </lineage>
</organism>
<keyword evidence="3" id="KW-1185">Reference proteome</keyword>
<feature type="compositionally biased region" description="Acidic residues" evidence="1">
    <location>
        <begin position="545"/>
        <end position="560"/>
    </location>
</feature>
<accession>A0A5C3LM08</accession>
<sequence>MAQGHCMVTCKSNANAHPGQLVLDMMQKWHSVDKKVAGVCCIAKLEYNVKKKFWAQDSEASAPKDKLMIPHTRRVWPGGQHNIDSMEEVPNSEDKRPREHTAKFMEEIPDSGNETEVHSDFVHKSSNASESSDEMDVDEDESNCSIKCSMKTGRKKKGVTMWEQITAACDLIVNTDQLKPSKKKLKPSQPSGVTHNWENNAPYHPIPTQNHSRSEASSCLANHPLHLENNNNVQNCQDSTIFQYGGIPSDEEDIQQEALQERTNTGFDISIAKVEDTHIVPLNSMETSTQSQRNACRDQCSLPYNTCVIFADIVDPKICNDIGTCNPWDMLTNANIVCHWNNFFGDLHPIYVSDYDLGLLELFKVVKQVMNTCISNWIYKFVEGAMKGIQADWECHGFTMDAQQAVHILALLGTNPDNNTKKDQPFLWRSSDELEPTTNPATGLFMACLVAHALAEHITTISSLHKSCQLKKQPSGILIMFRDYLSIGTGANDANEYVCCVIIYKNKIKKLDNKCWATINQAALKAKGKDKVTVKSDKPATVLEPDNDNDDDSDLFDPEFDIPSPALA</sequence>
<evidence type="ECO:0000256" key="1">
    <source>
        <dbReference type="SAM" id="MobiDB-lite"/>
    </source>
</evidence>
<protein>
    <submittedName>
        <fullName evidence="2">Uncharacterized protein</fullName>
    </submittedName>
</protein>
<dbReference type="AlphaFoldDB" id="A0A5C3LM08"/>
<name>A0A5C3LM08_9AGAR</name>
<feature type="region of interest" description="Disordered" evidence="1">
    <location>
        <begin position="74"/>
        <end position="97"/>
    </location>
</feature>
<feature type="compositionally biased region" description="Polar residues" evidence="1">
    <location>
        <begin position="207"/>
        <end position="216"/>
    </location>
</feature>
<dbReference type="Proteomes" id="UP000308652">
    <property type="component" value="Unassembled WGS sequence"/>
</dbReference>
<reference evidence="2 3" key="1">
    <citation type="journal article" date="2019" name="Nat. Ecol. Evol.">
        <title>Megaphylogeny resolves global patterns of mushroom evolution.</title>
        <authorList>
            <person name="Varga T."/>
            <person name="Krizsan K."/>
            <person name="Foldi C."/>
            <person name="Dima B."/>
            <person name="Sanchez-Garcia M."/>
            <person name="Sanchez-Ramirez S."/>
            <person name="Szollosi G.J."/>
            <person name="Szarkandi J.G."/>
            <person name="Papp V."/>
            <person name="Albert L."/>
            <person name="Andreopoulos W."/>
            <person name="Angelini C."/>
            <person name="Antonin V."/>
            <person name="Barry K.W."/>
            <person name="Bougher N.L."/>
            <person name="Buchanan P."/>
            <person name="Buyck B."/>
            <person name="Bense V."/>
            <person name="Catcheside P."/>
            <person name="Chovatia M."/>
            <person name="Cooper J."/>
            <person name="Damon W."/>
            <person name="Desjardin D."/>
            <person name="Finy P."/>
            <person name="Geml J."/>
            <person name="Haridas S."/>
            <person name="Hughes K."/>
            <person name="Justo A."/>
            <person name="Karasinski D."/>
            <person name="Kautmanova I."/>
            <person name="Kiss B."/>
            <person name="Kocsube S."/>
            <person name="Kotiranta H."/>
            <person name="LaButti K.M."/>
            <person name="Lechner B.E."/>
            <person name="Liimatainen K."/>
            <person name="Lipzen A."/>
            <person name="Lukacs Z."/>
            <person name="Mihaltcheva S."/>
            <person name="Morgado L.N."/>
            <person name="Niskanen T."/>
            <person name="Noordeloos M.E."/>
            <person name="Ohm R.A."/>
            <person name="Ortiz-Santana B."/>
            <person name="Ovrebo C."/>
            <person name="Racz N."/>
            <person name="Riley R."/>
            <person name="Savchenko A."/>
            <person name="Shiryaev A."/>
            <person name="Soop K."/>
            <person name="Spirin V."/>
            <person name="Szebenyi C."/>
            <person name="Tomsovsky M."/>
            <person name="Tulloss R.E."/>
            <person name="Uehling J."/>
            <person name="Grigoriev I.V."/>
            <person name="Vagvolgyi C."/>
            <person name="Papp T."/>
            <person name="Martin F.M."/>
            <person name="Miettinen O."/>
            <person name="Hibbett D.S."/>
            <person name="Nagy L.G."/>
        </authorList>
    </citation>
    <scope>NUCLEOTIDE SEQUENCE [LARGE SCALE GENOMIC DNA]</scope>
    <source>
        <strain evidence="2 3">CBS 166.37</strain>
    </source>
</reference>
<gene>
    <name evidence="2" type="ORF">BDQ12DRAFT_728169</name>
</gene>
<proteinExistence type="predicted"/>
<feature type="region of interest" description="Disordered" evidence="1">
    <location>
        <begin position="111"/>
        <end position="139"/>
    </location>
</feature>
<feature type="region of interest" description="Disordered" evidence="1">
    <location>
        <begin position="534"/>
        <end position="568"/>
    </location>
</feature>
<evidence type="ECO:0000313" key="3">
    <source>
        <dbReference type="Proteomes" id="UP000308652"/>
    </source>
</evidence>
<feature type="region of interest" description="Disordered" evidence="1">
    <location>
        <begin position="179"/>
        <end position="216"/>
    </location>
</feature>
<evidence type="ECO:0000313" key="2">
    <source>
        <dbReference type="EMBL" id="TFK32966.1"/>
    </source>
</evidence>